<dbReference type="KEGG" id="ptan:CRYO30217_01056"/>
<dbReference type="PIRSF" id="PIRSF016636">
    <property type="entry name" value="AlgI_DltB"/>
    <property type="match status" value="1"/>
</dbReference>
<dbReference type="RefSeq" id="WP_258541275.1">
    <property type="nucleotide sequence ID" value="NZ_OU015584.1"/>
</dbReference>
<keyword evidence="6 7" id="KW-0472">Membrane</keyword>
<feature type="transmembrane region" description="Helical" evidence="8">
    <location>
        <begin position="439"/>
        <end position="455"/>
    </location>
</feature>
<evidence type="ECO:0000256" key="3">
    <source>
        <dbReference type="ARBA" id="ARBA00022475"/>
    </source>
</evidence>
<feature type="transmembrane region" description="Helical" evidence="8">
    <location>
        <begin position="406"/>
        <end position="427"/>
    </location>
</feature>
<dbReference type="InterPro" id="IPR028362">
    <property type="entry name" value="AlgI"/>
</dbReference>
<dbReference type="Pfam" id="PF03062">
    <property type="entry name" value="MBOAT"/>
    <property type="match status" value="1"/>
</dbReference>
<feature type="transmembrane region" description="Helical" evidence="8">
    <location>
        <begin position="106"/>
        <end position="130"/>
    </location>
</feature>
<name>A0A916JL81_9FLAO</name>
<dbReference type="GO" id="GO:0005886">
    <property type="term" value="C:plasma membrane"/>
    <property type="evidence" value="ECO:0007669"/>
    <property type="project" value="UniProtKB-SubCell"/>
</dbReference>
<dbReference type="PIRSF" id="PIRSF500217">
    <property type="entry name" value="AlgI"/>
    <property type="match status" value="1"/>
</dbReference>
<gene>
    <name evidence="9" type="primary">patA_4</name>
    <name evidence="9" type="ORF">CRYO30217_01056</name>
</gene>
<evidence type="ECO:0000256" key="6">
    <source>
        <dbReference type="ARBA" id="ARBA00023136"/>
    </source>
</evidence>
<dbReference type="InterPro" id="IPR024194">
    <property type="entry name" value="Ac/AlaTfrase_AlgI/DltB"/>
</dbReference>
<evidence type="ECO:0000256" key="1">
    <source>
        <dbReference type="ARBA" id="ARBA00004651"/>
    </source>
</evidence>
<feature type="transmembrane region" description="Helical" evidence="8">
    <location>
        <begin position="6"/>
        <end position="22"/>
    </location>
</feature>
<sequence>MLFNSSTFIVFLPVVVILYYLLNHKYRWFLLLAASYYFYMSWKASFIVLIALSTLVDYFVALKIHGSDSKRRKKELLWISLILNLGLLISFKYLDFIISNGNHVLSFLNVSTTIPYAELILPVGISFYTFQTLSYTLDVYNGKIDPERHLGKFAVFVSFFPQLVAGPIERAGKLLPQFSQKVVFNLENFKWGVTKMLYGFFKKVVIADRLSIYVNQVYSAPEDYSSTSMYVASVFFAFQVYCDFSGYSDIAIGSAKMLGVDLMENFKRPYLAKSLSDFWSRWHISLSTWFRDYVYIPLGGNRVVKWRWYYNLFATFVISGVWHGASWNFIIWGALHGGFQILENTVKQIKSGFLDFFKKLKLLRIFIVFHMVLFAWVFFVAKDLDTARTVLTKMIMFDFDFDPYKLYAFKGSLNFLLSWFCIGLLLLSYFLRIDLKMKNAYLFNLILLVLIFFLGKDGNAEFIYFQF</sequence>
<comment type="subcellular location">
    <subcellularLocation>
        <location evidence="1">Cell membrane</location>
        <topology evidence="1">Multi-pass membrane protein</topology>
    </subcellularLocation>
</comment>
<evidence type="ECO:0000256" key="4">
    <source>
        <dbReference type="ARBA" id="ARBA00022692"/>
    </source>
</evidence>
<evidence type="ECO:0000256" key="8">
    <source>
        <dbReference type="SAM" id="Phobius"/>
    </source>
</evidence>
<evidence type="ECO:0000313" key="10">
    <source>
        <dbReference type="Proteomes" id="UP000683507"/>
    </source>
</evidence>
<keyword evidence="7 9" id="KW-0012">Acyltransferase</keyword>
<dbReference type="PANTHER" id="PTHR13285">
    <property type="entry name" value="ACYLTRANSFERASE"/>
    <property type="match status" value="1"/>
</dbReference>
<evidence type="ECO:0000256" key="2">
    <source>
        <dbReference type="ARBA" id="ARBA00010323"/>
    </source>
</evidence>
<feature type="transmembrane region" description="Helical" evidence="8">
    <location>
        <begin position="76"/>
        <end position="94"/>
    </location>
</feature>
<organism evidence="9 10">
    <name type="scientific">Parvicella tangerina</name>
    <dbReference type="NCBI Taxonomy" id="2829795"/>
    <lineage>
        <taxon>Bacteria</taxon>
        <taxon>Pseudomonadati</taxon>
        <taxon>Bacteroidota</taxon>
        <taxon>Flavobacteriia</taxon>
        <taxon>Flavobacteriales</taxon>
        <taxon>Parvicellaceae</taxon>
        <taxon>Parvicella</taxon>
    </lineage>
</organism>
<proteinExistence type="inferred from homology"/>
<keyword evidence="10" id="KW-1185">Reference proteome</keyword>
<dbReference type="PANTHER" id="PTHR13285:SF18">
    <property type="entry name" value="PROTEIN-CYSTEINE N-PALMITOYLTRANSFERASE RASP"/>
    <property type="match status" value="1"/>
</dbReference>
<dbReference type="GO" id="GO:0042121">
    <property type="term" value="P:alginic acid biosynthetic process"/>
    <property type="evidence" value="ECO:0007669"/>
    <property type="project" value="InterPro"/>
</dbReference>
<dbReference type="EC" id="2.3.1.-" evidence="9"/>
<feature type="transmembrane region" description="Helical" evidence="8">
    <location>
        <begin position="29"/>
        <end position="56"/>
    </location>
</feature>
<accession>A0A916JL81</accession>
<keyword evidence="3 7" id="KW-1003">Cell membrane</keyword>
<dbReference type="EMBL" id="OU015584">
    <property type="protein sequence ID" value="CAG5079767.1"/>
    <property type="molecule type" value="Genomic_DNA"/>
</dbReference>
<keyword evidence="5 8" id="KW-1133">Transmembrane helix</keyword>
<dbReference type="InterPro" id="IPR004299">
    <property type="entry name" value="MBOAT_fam"/>
</dbReference>
<dbReference type="AlphaFoldDB" id="A0A916JL81"/>
<reference evidence="9" key="1">
    <citation type="submission" date="2021-04" db="EMBL/GenBank/DDBJ databases">
        <authorList>
            <person name="Rodrigo-Torres L."/>
            <person name="Arahal R. D."/>
            <person name="Lucena T."/>
        </authorList>
    </citation>
    <scope>NUCLEOTIDE SEQUENCE</scope>
    <source>
        <strain evidence="9">AS29M-1</strain>
    </source>
</reference>
<protein>
    <submittedName>
        <fullName evidence="9">Peptidoglycan O-acetyltransferase</fullName>
        <ecNumber evidence="9">2.3.1.-</ecNumber>
    </submittedName>
</protein>
<comment type="similarity">
    <text evidence="2 7">Belongs to the membrane-bound acyltransferase family.</text>
</comment>
<evidence type="ECO:0000256" key="5">
    <source>
        <dbReference type="ARBA" id="ARBA00022989"/>
    </source>
</evidence>
<evidence type="ECO:0000256" key="7">
    <source>
        <dbReference type="PIRNR" id="PIRNR016636"/>
    </source>
</evidence>
<keyword evidence="4 8" id="KW-0812">Transmembrane</keyword>
<feature type="transmembrane region" description="Helical" evidence="8">
    <location>
        <begin position="362"/>
        <end position="381"/>
    </location>
</feature>
<evidence type="ECO:0000313" key="9">
    <source>
        <dbReference type="EMBL" id="CAG5079767.1"/>
    </source>
</evidence>
<dbReference type="InterPro" id="IPR051085">
    <property type="entry name" value="MB_O-acyltransferase"/>
</dbReference>
<dbReference type="GO" id="GO:0016746">
    <property type="term" value="F:acyltransferase activity"/>
    <property type="evidence" value="ECO:0007669"/>
    <property type="project" value="UniProtKB-KW"/>
</dbReference>
<keyword evidence="7 9" id="KW-0808">Transferase</keyword>
<dbReference type="Proteomes" id="UP000683507">
    <property type="component" value="Chromosome"/>
</dbReference>